<accession>A0A069PZY7</accession>
<proteinExistence type="predicted"/>
<comment type="subcellular location">
    <subcellularLocation>
        <location evidence="1">Membrane</location>
        <topology evidence="1">Multi-pass membrane protein</topology>
    </subcellularLocation>
</comment>
<feature type="transmembrane region" description="Helical" evidence="5">
    <location>
        <begin position="75"/>
        <end position="92"/>
    </location>
</feature>
<dbReference type="RefSeq" id="WP_063740969.1">
    <property type="nucleotide sequence ID" value="NZ_CADFFX010000004.1"/>
</dbReference>
<feature type="transmembrane region" description="Helical" evidence="5">
    <location>
        <begin position="42"/>
        <end position="60"/>
    </location>
</feature>
<sequence>MAYISLVALFLTVTNFVPVSAIGFAPLLLCIWRFYGRSYPEFIAPLVAFSAYVVLSTLLYDPASFLTFDFYRRDGNFFISYAPMLAGCLYAHRWDLNKLLRFFFIFAVLVNVPSYALFVGEVGPLAMLQHSGGSFGSYFVALNAAGGFLAMLFCLGVACYMHQRSKLILVLLAFNALMLFSTYSRGSLLGVVAVLPYLLFGRKPWVLLGMMAGIIACSIGIALYNLSPTVDYMGYPFNMHNADAKVANLDIRYEWLWPRAFTYFRQSPLFGVGFGSFDDDIASLISYFGLVAQPVGVIIKHSDSHAHNSYLSFLAELGLVGLSLFMIFIWQLIRWAANGAADALKEGRHNYVAYLSIELSSVCLLVMSFSEHRLTSPSNVLILSLTVSLLLASRVPDMSAVRASAPVPRPRATPGRNLRKT</sequence>
<dbReference type="EMBL" id="JFHC01000011">
    <property type="protein sequence ID" value="KDR43031.1"/>
    <property type="molecule type" value="Genomic_DNA"/>
</dbReference>
<keyword evidence="3 5" id="KW-1133">Transmembrane helix</keyword>
<name>A0A069PZY7_9BURK</name>
<feature type="domain" description="O-antigen ligase-related" evidence="6">
    <location>
        <begin position="171"/>
        <end position="326"/>
    </location>
</feature>
<evidence type="ECO:0000313" key="7">
    <source>
        <dbReference type="EMBL" id="KDR43031.1"/>
    </source>
</evidence>
<evidence type="ECO:0000256" key="4">
    <source>
        <dbReference type="ARBA" id="ARBA00023136"/>
    </source>
</evidence>
<organism evidence="7 8">
    <name type="scientific">Caballeronia glathei</name>
    <dbReference type="NCBI Taxonomy" id="60547"/>
    <lineage>
        <taxon>Bacteria</taxon>
        <taxon>Pseudomonadati</taxon>
        <taxon>Pseudomonadota</taxon>
        <taxon>Betaproteobacteria</taxon>
        <taxon>Burkholderiales</taxon>
        <taxon>Burkholderiaceae</taxon>
        <taxon>Caballeronia</taxon>
    </lineage>
</organism>
<keyword evidence="2 5" id="KW-0812">Transmembrane</keyword>
<feature type="transmembrane region" description="Helical" evidence="5">
    <location>
        <begin position="6"/>
        <end position="30"/>
    </location>
</feature>
<feature type="transmembrane region" description="Helical" evidence="5">
    <location>
        <begin position="167"/>
        <end position="199"/>
    </location>
</feature>
<evidence type="ECO:0000259" key="6">
    <source>
        <dbReference type="Pfam" id="PF04932"/>
    </source>
</evidence>
<dbReference type="AlphaFoldDB" id="A0A069PZY7"/>
<dbReference type="PANTHER" id="PTHR37422">
    <property type="entry name" value="TEICHURONIC ACID BIOSYNTHESIS PROTEIN TUAE"/>
    <property type="match status" value="1"/>
</dbReference>
<dbReference type="InterPro" id="IPR007016">
    <property type="entry name" value="O-antigen_ligase-rel_domated"/>
</dbReference>
<feature type="transmembrane region" description="Helical" evidence="5">
    <location>
        <begin position="269"/>
        <end position="290"/>
    </location>
</feature>
<comment type="caution">
    <text evidence="7">The sequence shown here is derived from an EMBL/GenBank/DDBJ whole genome shotgun (WGS) entry which is preliminary data.</text>
</comment>
<protein>
    <submittedName>
        <fullName evidence="7">Polymerase</fullName>
    </submittedName>
</protein>
<dbReference type="Proteomes" id="UP000027466">
    <property type="component" value="Unassembled WGS sequence"/>
</dbReference>
<evidence type="ECO:0000256" key="2">
    <source>
        <dbReference type="ARBA" id="ARBA00022692"/>
    </source>
</evidence>
<reference evidence="7 8" key="1">
    <citation type="submission" date="2014-03" db="EMBL/GenBank/DDBJ databases">
        <title>Draft Genome Sequences of Four Burkholderia Strains.</title>
        <authorList>
            <person name="Liu X.Y."/>
            <person name="Li C.X."/>
            <person name="Xu J.H."/>
        </authorList>
    </citation>
    <scope>NUCLEOTIDE SEQUENCE [LARGE SCALE GENOMIC DNA]</scope>
    <source>
        <strain evidence="7 8">DSM 50014</strain>
    </source>
</reference>
<dbReference type="GO" id="GO:0016020">
    <property type="term" value="C:membrane"/>
    <property type="evidence" value="ECO:0007669"/>
    <property type="project" value="UniProtKB-SubCell"/>
</dbReference>
<evidence type="ECO:0000256" key="1">
    <source>
        <dbReference type="ARBA" id="ARBA00004141"/>
    </source>
</evidence>
<gene>
    <name evidence="7" type="ORF">BG61_04100</name>
</gene>
<keyword evidence="8" id="KW-1185">Reference proteome</keyword>
<evidence type="ECO:0000313" key="8">
    <source>
        <dbReference type="Proteomes" id="UP000027466"/>
    </source>
</evidence>
<feature type="transmembrane region" description="Helical" evidence="5">
    <location>
        <begin position="310"/>
        <end position="330"/>
    </location>
</feature>
<feature type="transmembrane region" description="Helical" evidence="5">
    <location>
        <begin position="205"/>
        <end position="226"/>
    </location>
</feature>
<dbReference type="InterPro" id="IPR051533">
    <property type="entry name" value="WaaL-like"/>
</dbReference>
<evidence type="ECO:0000256" key="5">
    <source>
        <dbReference type="SAM" id="Phobius"/>
    </source>
</evidence>
<evidence type="ECO:0000256" key="3">
    <source>
        <dbReference type="ARBA" id="ARBA00022989"/>
    </source>
</evidence>
<dbReference type="PANTHER" id="PTHR37422:SF13">
    <property type="entry name" value="LIPOPOLYSACCHARIDE BIOSYNTHESIS PROTEIN PA4999-RELATED"/>
    <property type="match status" value="1"/>
</dbReference>
<feature type="transmembrane region" description="Helical" evidence="5">
    <location>
        <begin position="99"/>
        <end position="118"/>
    </location>
</feature>
<keyword evidence="4 5" id="KW-0472">Membrane</keyword>
<feature type="transmembrane region" description="Helical" evidence="5">
    <location>
        <begin position="138"/>
        <end position="160"/>
    </location>
</feature>
<dbReference type="STRING" id="60547.GCA_000751215_02118"/>
<dbReference type="Pfam" id="PF04932">
    <property type="entry name" value="Wzy_C"/>
    <property type="match status" value="1"/>
</dbReference>